<evidence type="ECO:0000256" key="1">
    <source>
        <dbReference type="ARBA" id="ARBA00006484"/>
    </source>
</evidence>
<dbReference type="InterPro" id="IPR002347">
    <property type="entry name" value="SDR_fam"/>
</dbReference>
<dbReference type="PRINTS" id="PR00081">
    <property type="entry name" value="GDHRDH"/>
</dbReference>
<keyword evidence="2" id="KW-0560">Oxidoreductase</keyword>
<dbReference type="Pfam" id="PF13561">
    <property type="entry name" value="adh_short_C2"/>
    <property type="match status" value="1"/>
</dbReference>
<dbReference type="Gene3D" id="3.40.50.720">
    <property type="entry name" value="NAD(P)-binding Rossmann-like Domain"/>
    <property type="match status" value="1"/>
</dbReference>
<dbReference type="GO" id="GO:0006633">
    <property type="term" value="P:fatty acid biosynthetic process"/>
    <property type="evidence" value="ECO:0007669"/>
    <property type="project" value="TreeGrafter"/>
</dbReference>
<dbReference type="GO" id="GO:0016616">
    <property type="term" value="F:oxidoreductase activity, acting on the CH-OH group of donors, NAD or NADP as acceptor"/>
    <property type="evidence" value="ECO:0007669"/>
    <property type="project" value="TreeGrafter"/>
</dbReference>
<evidence type="ECO:0000313" key="3">
    <source>
        <dbReference type="EMBL" id="OGG08617.1"/>
    </source>
</evidence>
<evidence type="ECO:0000256" key="2">
    <source>
        <dbReference type="ARBA" id="ARBA00023002"/>
    </source>
</evidence>
<evidence type="ECO:0000313" key="4">
    <source>
        <dbReference type="Proteomes" id="UP000176854"/>
    </source>
</evidence>
<sequence length="245" mass="26646">MKLKDKVAIITGASRGIGRATALLFGKEGARVVVNYKTNESFAEEVVRKLGKQNSISVQADVSREKDVKKLIKDAINAFGRIDILVNNAGEILRPGDWRMDYEKWIKTIDINLTSVWLMTSEVARIMQKQHSGSIINLSSTVGLLGVAQVLAYSCAKGGIVSMTKAFAKELAPDVRVNAVAPSNVMTDMTRGAGAELIEHMKQLTPLKRIAEPEELAKSILFLASDDASYITGHILVVDGGYSLK</sequence>
<dbReference type="PROSITE" id="PS00061">
    <property type="entry name" value="ADH_SHORT"/>
    <property type="match status" value="1"/>
</dbReference>
<dbReference type="InterPro" id="IPR036291">
    <property type="entry name" value="NAD(P)-bd_dom_sf"/>
</dbReference>
<evidence type="ECO:0008006" key="5">
    <source>
        <dbReference type="Google" id="ProtNLM"/>
    </source>
</evidence>
<proteinExistence type="inferred from homology"/>
<dbReference type="AlphaFoldDB" id="A0A1F5Z8Z0"/>
<dbReference type="EMBL" id="MFJC01000060">
    <property type="protein sequence ID" value="OGG08617.1"/>
    <property type="molecule type" value="Genomic_DNA"/>
</dbReference>
<accession>A0A1F5Z8Z0</accession>
<dbReference type="PANTHER" id="PTHR42760:SF133">
    <property type="entry name" value="3-OXOACYL-[ACYL-CARRIER-PROTEIN] REDUCTASE"/>
    <property type="match status" value="1"/>
</dbReference>
<dbReference type="SUPFAM" id="SSF51735">
    <property type="entry name" value="NAD(P)-binding Rossmann-fold domains"/>
    <property type="match status" value="1"/>
</dbReference>
<dbReference type="PANTHER" id="PTHR42760">
    <property type="entry name" value="SHORT-CHAIN DEHYDROGENASES/REDUCTASES FAMILY MEMBER"/>
    <property type="match status" value="1"/>
</dbReference>
<dbReference type="PRINTS" id="PR00080">
    <property type="entry name" value="SDRFAMILY"/>
</dbReference>
<gene>
    <name evidence="3" type="ORF">A2154_00605</name>
</gene>
<dbReference type="FunFam" id="3.40.50.720:FF:000084">
    <property type="entry name" value="Short-chain dehydrogenase reductase"/>
    <property type="match status" value="1"/>
</dbReference>
<protein>
    <recommendedName>
        <fullName evidence="5">Beta-ketoacyl-ACP reductase</fullName>
    </recommendedName>
</protein>
<name>A0A1F5Z8Z0_9BACT</name>
<comment type="similarity">
    <text evidence="1">Belongs to the short-chain dehydrogenases/reductases (SDR) family.</text>
</comment>
<organism evidence="3 4">
    <name type="scientific">Candidatus Gottesmanbacteria bacterium RBG_16_43_7</name>
    <dbReference type="NCBI Taxonomy" id="1798373"/>
    <lineage>
        <taxon>Bacteria</taxon>
        <taxon>Candidatus Gottesmaniibacteriota</taxon>
    </lineage>
</organism>
<dbReference type="GO" id="GO:0048038">
    <property type="term" value="F:quinone binding"/>
    <property type="evidence" value="ECO:0007669"/>
    <property type="project" value="TreeGrafter"/>
</dbReference>
<dbReference type="InterPro" id="IPR020904">
    <property type="entry name" value="Sc_DH/Rdtase_CS"/>
</dbReference>
<comment type="caution">
    <text evidence="3">The sequence shown here is derived from an EMBL/GenBank/DDBJ whole genome shotgun (WGS) entry which is preliminary data.</text>
</comment>
<dbReference type="STRING" id="1798373.A2154_00605"/>
<dbReference type="Proteomes" id="UP000176854">
    <property type="component" value="Unassembled WGS sequence"/>
</dbReference>
<dbReference type="NCBIfam" id="NF005559">
    <property type="entry name" value="PRK07231.1"/>
    <property type="match status" value="1"/>
</dbReference>
<reference evidence="3 4" key="1">
    <citation type="journal article" date="2016" name="Nat. Commun.">
        <title>Thousands of microbial genomes shed light on interconnected biogeochemical processes in an aquifer system.</title>
        <authorList>
            <person name="Anantharaman K."/>
            <person name="Brown C.T."/>
            <person name="Hug L.A."/>
            <person name="Sharon I."/>
            <person name="Castelle C.J."/>
            <person name="Probst A.J."/>
            <person name="Thomas B.C."/>
            <person name="Singh A."/>
            <person name="Wilkins M.J."/>
            <person name="Karaoz U."/>
            <person name="Brodie E.L."/>
            <person name="Williams K.H."/>
            <person name="Hubbard S.S."/>
            <person name="Banfield J.F."/>
        </authorList>
    </citation>
    <scope>NUCLEOTIDE SEQUENCE [LARGE SCALE GENOMIC DNA]</scope>
</reference>